<feature type="region of interest" description="Disordered" evidence="1">
    <location>
        <begin position="262"/>
        <end position="339"/>
    </location>
</feature>
<proteinExistence type="predicted"/>
<protein>
    <submittedName>
        <fullName evidence="2">Uncharacterized protein</fullName>
    </submittedName>
</protein>
<evidence type="ECO:0000256" key="1">
    <source>
        <dbReference type="SAM" id="MobiDB-lite"/>
    </source>
</evidence>
<dbReference type="RefSeq" id="XP_028469442.1">
    <property type="nucleotide sequence ID" value="XM_028614031.1"/>
</dbReference>
<keyword evidence="3" id="KW-1185">Reference proteome</keyword>
<evidence type="ECO:0000313" key="3">
    <source>
        <dbReference type="Proteomes" id="UP000272025"/>
    </source>
</evidence>
<accession>A0A3N2Q4J8</accession>
<dbReference type="AlphaFoldDB" id="A0A3N2Q4J8"/>
<sequence>MLVILNSFNGASPQPHRKLPLDSLPAPVAPAETSVKKIRKYRRLIRVAMLIQGKGEENFGAIVDLSNHSINLFLTEPMQCLGDVSSRTHSYDIGITHQLDRGSEHNRLEMCNRELMAPELWDQVDCAFASQERARVGSLENPQNCSNQGVLSRTDIWAEMKMNDRQRNPPIRSDVWGEICQWHQDSDEGTSLREEKKTRNKSFMWTLPRYVNAQRWSRKTPVGRKTWNEMKPRSTRNNGNKRFHVATLRPENPDSKVILKQERSTGKCRHPDHPSSPEVQSWRVQIQGMRARKTRHREEQTCYLPRGDGAPEIPDFNSSQKDDEADAEGSTDPIPGHEG</sequence>
<reference evidence="2 3" key="1">
    <citation type="journal article" date="2018" name="Mol. Ecol.">
        <title>The obligate alkalophilic soda-lake fungus Sodiomyces alkalinus has shifted to a protein diet.</title>
        <authorList>
            <person name="Grum-Grzhimaylo A.A."/>
            <person name="Falkoski D.L."/>
            <person name="van den Heuvel J."/>
            <person name="Valero-Jimenez C.A."/>
            <person name="Min B."/>
            <person name="Choi I.G."/>
            <person name="Lipzen A."/>
            <person name="Daum C.G."/>
            <person name="Aanen D.K."/>
            <person name="Tsang A."/>
            <person name="Henrissat B."/>
            <person name="Bilanenko E.N."/>
            <person name="de Vries R.P."/>
            <person name="van Kan J.A.L."/>
            <person name="Grigoriev I.V."/>
            <person name="Debets A.J.M."/>
        </authorList>
    </citation>
    <scope>NUCLEOTIDE SEQUENCE [LARGE SCALE GENOMIC DNA]</scope>
    <source>
        <strain evidence="2 3">F11</strain>
    </source>
</reference>
<dbReference type="GeneID" id="39582509"/>
<evidence type="ECO:0000313" key="2">
    <source>
        <dbReference type="EMBL" id="ROT41636.1"/>
    </source>
</evidence>
<dbReference type="Proteomes" id="UP000272025">
    <property type="component" value="Unassembled WGS sequence"/>
</dbReference>
<dbReference type="EMBL" id="ML119052">
    <property type="protein sequence ID" value="ROT41636.1"/>
    <property type="molecule type" value="Genomic_DNA"/>
</dbReference>
<feature type="compositionally biased region" description="Basic and acidic residues" evidence="1">
    <location>
        <begin position="262"/>
        <end position="275"/>
    </location>
</feature>
<organism evidence="2 3">
    <name type="scientific">Sodiomyces alkalinus (strain CBS 110278 / VKM F-3762 / F11)</name>
    <name type="common">Alkaliphilic filamentous fungus</name>
    <dbReference type="NCBI Taxonomy" id="1314773"/>
    <lineage>
        <taxon>Eukaryota</taxon>
        <taxon>Fungi</taxon>
        <taxon>Dikarya</taxon>
        <taxon>Ascomycota</taxon>
        <taxon>Pezizomycotina</taxon>
        <taxon>Sordariomycetes</taxon>
        <taxon>Hypocreomycetidae</taxon>
        <taxon>Glomerellales</taxon>
        <taxon>Plectosphaerellaceae</taxon>
        <taxon>Sodiomyces</taxon>
    </lineage>
</organism>
<name>A0A3N2Q4J8_SODAK</name>
<gene>
    <name evidence="2" type="ORF">SODALDRAFT_357700</name>
</gene>